<evidence type="ECO:0000256" key="4">
    <source>
        <dbReference type="ARBA" id="ARBA00022989"/>
    </source>
</evidence>
<feature type="transmembrane region" description="Helical" evidence="7">
    <location>
        <begin position="398"/>
        <end position="416"/>
    </location>
</feature>
<feature type="compositionally biased region" description="Low complexity" evidence="6">
    <location>
        <begin position="823"/>
        <end position="834"/>
    </location>
</feature>
<feature type="transmembrane region" description="Helical" evidence="7">
    <location>
        <begin position="219"/>
        <end position="238"/>
    </location>
</feature>
<dbReference type="InterPro" id="IPR050833">
    <property type="entry name" value="Poly_Biosynth_Transport"/>
</dbReference>
<evidence type="ECO:0000313" key="9">
    <source>
        <dbReference type="EMBL" id="MFF5921665.1"/>
    </source>
</evidence>
<evidence type="ECO:0000313" key="10">
    <source>
        <dbReference type="Proteomes" id="UP001602370"/>
    </source>
</evidence>
<dbReference type="InterPro" id="IPR001173">
    <property type="entry name" value="Glyco_trans_2-like"/>
</dbReference>
<feature type="compositionally biased region" description="Low complexity" evidence="6">
    <location>
        <begin position="467"/>
        <end position="492"/>
    </location>
</feature>
<keyword evidence="4 7" id="KW-1133">Transmembrane helix</keyword>
<dbReference type="InterPro" id="IPR029044">
    <property type="entry name" value="Nucleotide-diphossugar_trans"/>
</dbReference>
<keyword evidence="9" id="KW-0328">Glycosyltransferase</keyword>
<evidence type="ECO:0000256" key="7">
    <source>
        <dbReference type="SAM" id="Phobius"/>
    </source>
</evidence>
<feature type="compositionally biased region" description="Gly residues" evidence="6">
    <location>
        <begin position="835"/>
        <end position="844"/>
    </location>
</feature>
<feature type="transmembrane region" description="Helical" evidence="7">
    <location>
        <begin position="339"/>
        <end position="360"/>
    </location>
</feature>
<reference evidence="9 10" key="1">
    <citation type="submission" date="2024-10" db="EMBL/GenBank/DDBJ databases">
        <title>The Natural Products Discovery Center: Release of the First 8490 Sequenced Strains for Exploring Actinobacteria Biosynthetic Diversity.</title>
        <authorList>
            <person name="Kalkreuter E."/>
            <person name="Kautsar S.A."/>
            <person name="Yang D."/>
            <person name="Bader C.D."/>
            <person name="Teijaro C.N."/>
            <person name="Fluegel L."/>
            <person name="Davis C.M."/>
            <person name="Simpson J.R."/>
            <person name="Lauterbach L."/>
            <person name="Steele A.D."/>
            <person name="Gui C."/>
            <person name="Meng S."/>
            <person name="Li G."/>
            <person name="Viehrig K."/>
            <person name="Ye F."/>
            <person name="Su P."/>
            <person name="Kiefer A.F."/>
            <person name="Nichols A."/>
            <person name="Cepeda A.J."/>
            <person name="Yan W."/>
            <person name="Fan B."/>
            <person name="Jiang Y."/>
            <person name="Adhikari A."/>
            <person name="Zheng C.-J."/>
            <person name="Schuster L."/>
            <person name="Cowan T.M."/>
            <person name="Smanski M.J."/>
            <person name="Chevrette M.G."/>
            <person name="De Carvalho L.P.S."/>
            <person name="Shen B."/>
        </authorList>
    </citation>
    <scope>NUCLEOTIDE SEQUENCE [LARGE SCALE GENOMIC DNA]</scope>
    <source>
        <strain evidence="9 10">NPDC012605</strain>
    </source>
</reference>
<dbReference type="RefSeq" id="WP_388309035.1">
    <property type="nucleotide sequence ID" value="NZ_JBIBDZ010000008.1"/>
</dbReference>
<evidence type="ECO:0000256" key="2">
    <source>
        <dbReference type="ARBA" id="ARBA00022475"/>
    </source>
</evidence>
<feature type="transmembrane region" description="Helical" evidence="7">
    <location>
        <begin position="422"/>
        <end position="446"/>
    </location>
</feature>
<feature type="transmembrane region" description="Helical" evidence="7">
    <location>
        <begin position="297"/>
        <end position="318"/>
    </location>
</feature>
<keyword evidence="10" id="KW-1185">Reference proteome</keyword>
<dbReference type="GO" id="GO:0016757">
    <property type="term" value="F:glycosyltransferase activity"/>
    <property type="evidence" value="ECO:0007669"/>
    <property type="project" value="UniProtKB-KW"/>
</dbReference>
<comment type="subcellular location">
    <subcellularLocation>
        <location evidence="1">Cell membrane</location>
        <topology evidence="1">Multi-pass membrane protein</topology>
    </subcellularLocation>
</comment>
<dbReference type="EMBL" id="JBIBDZ010000008">
    <property type="protein sequence ID" value="MFF5921665.1"/>
    <property type="molecule type" value="Genomic_DNA"/>
</dbReference>
<dbReference type="Pfam" id="PF00535">
    <property type="entry name" value="Glycos_transf_2"/>
    <property type="match status" value="1"/>
</dbReference>
<dbReference type="Gene3D" id="3.90.550.10">
    <property type="entry name" value="Spore Coat Polysaccharide Biosynthesis Protein SpsA, Chain A"/>
    <property type="match status" value="1"/>
</dbReference>
<feature type="region of interest" description="Disordered" evidence="6">
    <location>
        <begin position="457"/>
        <end position="510"/>
    </location>
</feature>
<feature type="transmembrane region" description="Helical" evidence="7">
    <location>
        <begin position="259"/>
        <end position="277"/>
    </location>
</feature>
<dbReference type="EC" id="2.4.-.-" evidence="9"/>
<dbReference type="PANTHER" id="PTHR30250">
    <property type="entry name" value="PST FAMILY PREDICTED COLANIC ACID TRANSPORTER"/>
    <property type="match status" value="1"/>
</dbReference>
<evidence type="ECO:0000256" key="5">
    <source>
        <dbReference type="ARBA" id="ARBA00023136"/>
    </source>
</evidence>
<gene>
    <name evidence="9" type="ORF">ACFY8C_25440</name>
</gene>
<evidence type="ECO:0000256" key="3">
    <source>
        <dbReference type="ARBA" id="ARBA00022692"/>
    </source>
</evidence>
<feature type="transmembrane region" description="Helical" evidence="7">
    <location>
        <begin position="189"/>
        <end position="213"/>
    </location>
</feature>
<keyword evidence="3 7" id="KW-0812">Transmembrane</keyword>
<evidence type="ECO:0000256" key="1">
    <source>
        <dbReference type="ARBA" id="ARBA00004651"/>
    </source>
</evidence>
<protein>
    <submittedName>
        <fullName evidence="9">Glycosyltransferase</fullName>
        <ecNumber evidence="9">2.4.-.-</ecNumber>
    </submittedName>
</protein>
<feature type="domain" description="Glycosyltransferase 2-like" evidence="8">
    <location>
        <begin position="516"/>
        <end position="635"/>
    </location>
</feature>
<organism evidence="9 10">
    <name type="scientific">Streptomyces flavochromogenes</name>
    <dbReference type="NCBI Taxonomy" id="68199"/>
    <lineage>
        <taxon>Bacteria</taxon>
        <taxon>Bacillati</taxon>
        <taxon>Actinomycetota</taxon>
        <taxon>Actinomycetes</taxon>
        <taxon>Kitasatosporales</taxon>
        <taxon>Streptomycetaceae</taxon>
        <taxon>Streptomyces</taxon>
    </lineage>
</organism>
<sequence>MTELRAAFHGRASLVADPTTEGDPPPPGARRSLGAAVRSGVTALFPRDPLLRNGHLLAISSLVSAALGSIFWLLATHWYDDDVVGVSYSALSMTLLLASIGQLNLSDFLVRFVPSAGHHTRRLILLCYAVSAVVSALVAMAFLLLVPVVAPGLGFLLTPVTATCFVAATAGYAVFVMQDGALTAVRRPGWVVGENVIFACVKIGLLGMGAALALFSGILLSWVGALAVSLVVANFVLLRRAVPEHVRVSKEAERPDQPLRYAAADYFGSLFRMAAYTVPPLMVLNNLGADQSAYFSLAWIVGYTLYLVARNLGSSLVVEAVRSPERLVEHAVRMLRHTGLLLGAGIVFVAALAPQILHFFGPEYAEHGSTLLRLLALSALPNILVSMAIDVWRARRRLRWAVGVQIVMCVMVLGLTKTLLPTLGITGAGVAWLVTMCLLAAPLLIWRSRWLTTGSQEVPVNTDTETETAADTSTAAATAAADTSTAAATAAEPEPEPEPGTANGPGSGSRPAPTLTVVVCAYTLDRWDDVRAAIGSLRAQRIPVTETVLVVDHCRELYERSSAAFPGVRVLENSERQGLSGARNTGVAAARCEVVAFLDDDAAADPDWSARLLARYADRAVMGVGGLVRPWWVTRRPVWFPREFDWVVGCSYRGLPEQTAPVRNFIGANMSFRLSEVIAAGGFRNDLGRVGKRPLGCEETELCLRIAARSPDAVLLHEPAAAVRHRVPEARTTWAYFVARCYAEGLSKAHVARLGSTRAALSSERAYLRSTVPRAFVRALTSGRPGGLRTASALVGGVGVTVAGYVVGRVRRPAPASGGDRSAAGTPAAAPAAGRAGGTGGGLA</sequence>
<keyword evidence="5 7" id="KW-0472">Membrane</keyword>
<feature type="transmembrane region" description="Helical" evidence="7">
    <location>
        <begin position="85"/>
        <end position="105"/>
    </location>
</feature>
<feature type="transmembrane region" description="Helical" evidence="7">
    <location>
        <begin position="56"/>
        <end position="79"/>
    </location>
</feature>
<name>A0ABW6XWE4_9ACTN</name>
<dbReference type="PANTHER" id="PTHR30250:SF11">
    <property type="entry name" value="O-ANTIGEN TRANSPORTER-RELATED"/>
    <property type="match status" value="1"/>
</dbReference>
<feature type="transmembrane region" description="Helical" evidence="7">
    <location>
        <begin position="125"/>
        <end position="150"/>
    </location>
</feature>
<comment type="caution">
    <text evidence="9">The sequence shown here is derived from an EMBL/GenBank/DDBJ whole genome shotgun (WGS) entry which is preliminary data.</text>
</comment>
<feature type="transmembrane region" description="Helical" evidence="7">
    <location>
        <begin position="372"/>
        <end position="391"/>
    </location>
</feature>
<feature type="transmembrane region" description="Helical" evidence="7">
    <location>
        <begin position="156"/>
        <end position="177"/>
    </location>
</feature>
<evidence type="ECO:0000256" key="6">
    <source>
        <dbReference type="SAM" id="MobiDB-lite"/>
    </source>
</evidence>
<dbReference type="CDD" id="cd00761">
    <property type="entry name" value="Glyco_tranf_GTA_type"/>
    <property type="match status" value="1"/>
</dbReference>
<keyword evidence="9" id="KW-0808">Transferase</keyword>
<keyword evidence="2" id="KW-1003">Cell membrane</keyword>
<evidence type="ECO:0000259" key="8">
    <source>
        <dbReference type="Pfam" id="PF00535"/>
    </source>
</evidence>
<proteinExistence type="predicted"/>
<accession>A0ABW6XWE4</accession>
<dbReference type="Proteomes" id="UP001602370">
    <property type="component" value="Unassembled WGS sequence"/>
</dbReference>
<dbReference type="SUPFAM" id="SSF53448">
    <property type="entry name" value="Nucleotide-diphospho-sugar transferases"/>
    <property type="match status" value="1"/>
</dbReference>
<feature type="region of interest" description="Disordered" evidence="6">
    <location>
        <begin position="814"/>
        <end position="844"/>
    </location>
</feature>